<sequence>MEGFKNRPDCQSKAYQRFRHRPHSNPLADNNIPLPAVNADEFPYNDFYPEQNFSSFSLIDIGCGYGDFICKMASEYSQKSFLGLEIRDKAAAIAQQQIIDKRETESCLLNAAVLRCNVMRQLPILVSKGSVEAFSIMFADPQFKQQNKRRRVLTQSFAIELQYYLQSKGLILCCTDVQELSEAMDEGVKESGLFEKIDTQDGLCASFLKHLNQTADAQRHLRKDDDKTIYVSVWKKLI</sequence>
<dbReference type="OrthoDB" id="47276at2759"/>
<evidence type="ECO:0000256" key="6">
    <source>
        <dbReference type="ARBA" id="ARBA00022694"/>
    </source>
</evidence>
<reference evidence="8" key="2">
    <citation type="submission" date="2020-12" db="EMBL/GenBank/DDBJ databases">
        <title>New Spironucleus salmonicida genome in near-complete chromosomes.</title>
        <authorList>
            <person name="Xu F."/>
            <person name="Kurt Z."/>
            <person name="Jimenez-Gonzalez A."/>
            <person name="Astvaldsson A."/>
            <person name="Andersson J.O."/>
            <person name="Svard S.G."/>
        </authorList>
    </citation>
    <scope>NUCLEOTIDE SEQUENCE</scope>
    <source>
        <strain evidence="8">ATCC 50377</strain>
    </source>
</reference>
<keyword evidence="3 7" id="KW-0489">Methyltransferase</keyword>
<dbReference type="Proteomes" id="UP000018208">
    <property type="component" value="Unassembled WGS sequence"/>
</dbReference>
<dbReference type="PANTHER" id="PTHR23417">
    <property type="entry name" value="3-DEOXY-D-MANNO-OCTULOSONIC-ACID TRANSFERASE/TRNA GUANINE-N 7 - -METHYLTRANSFERASE"/>
    <property type="match status" value="1"/>
</dbReference>
<keyword evidence="6" id="KW-0819">tRNA processing</keyword>
<protein>
    <recommendedName>
        <fullName evidence="2">tRNA (guanine(46)-N(7))-methyltransferase</fullName>
        <ecNumber evidence="2">2.1.1.33</ecNumber>
    </recommendedName>
</protein>
<evidence type="ECO:0000256" key="4">
    <source>
        <dbReference type="ARBA" id="ARBA00022679"/>
    </source>
</evidence>
<evidence type="ECO:0000313" key="9">
    <source>
        <dbReference type="EMBL" id="KAH0572215.1"/>
    </source>
</evidence>
<dbReference type="GO" id="GO:0043527">
    <property type="term" value="C:tRNA methyltransferase complex"/>
    <property type="evidence" value="ECO:0007669"/>
    <property type="project" value="TreeGrafter"/>
</dbReference>
<dbReference type="EMBL" id="AUWU02000006">
    <property type="protein sequence ID" value="KAH0572215.1"/>
    <property type="molecule type" value="Genomic_DNA"/>
</dbReference>
<dbReference type="Pfam" id="PF02390">
    <property type="entry name" value="Methyltransf_4"/>
    <property type="match status" value="1"/>
</dbReference>
<dbReference type="EMBL" id="KI546035">
    <property type="protein sequence ID" value="EST47709.1"/>
    <property type="molecule type" value="Genomic_DNA"/>
</dbReference>
<dbReference type="SUPFAM" id="SSF53335">
    <property type="entry name" value="S-adenosyl-L-methionine-dependent methyltransferases"/>
    <property type="match status" value="1"/>
</dbReference>
<keyword evidence="5" id="KW-0949">S-adenosyl-L-methionine</keyword>
<organism evidence="7">
    <name type="scientific">Spironucleus salmonicida</name>
    <dbReference type="NCBI Taxonomy" id="348837"/>
    <lineage>
        <taxon>Eukaryota</taxon>
        <taxon>Metamonada</taxon>
        <taxon>Diplomonadida</taxon>
        <taxon>Hexamitidae</taxon>
        <taxon>Hexamitinae</taxon>
        <taxon>Spironucleus</taxon>
    </lineage>
</organism>
<dbReference type="AlphaFoldDB" id="V6M369"/>
<evidence type="ECO:0000256" key="3">
    <source>
        <dbReference type="ARBA" id="ARBA00022603"/>
    </source>
</evidence>
<dbReference type="GO" id="GO:0008176">
    <property type="term" value="F:tRNA (guanine(46)-N7)-methyltransferase activity"/>
    <property type="evidence" value="ECO:0007669"/>
    <property type="project" value="UniProtKB-EC"/>
</dbReference>
<name>V6M369_9EUKA</name>
<reference evidence="7 8" key="1">
    <citation type="journal article" date="2014" name="PLoS Genet.">
        <title>The Genome of Spironucleus salmonicida Highlights a Fish Pathogen Adapted to Fluctuating Environments.</title>
        <authorList>
            <person name="Xu F."/>
            <person name="Jerlstrom-Hultqvist J."/>
            <person name="Einarsson E."/>
            <person name="Astvaldsson A."/>
            <person name="Svard S.G."/>
            <person name="Andersson J.O."/>
        </authorList>
    </citation>
    <scope>NUCLEOTIDE SEQUENCE</scope>
    <source>
        <strain evidence="8">ATCC 50377</strain>
    </source>
</reference>
<proteinExistence type="predicted"/>
<evidence type="ECO:0000313" key="7">
    <source>
        <dbReference type="EMBL" id="EST47709.1"/>
    </source>
</evidence>
<dbReference type="VEuPathDB" id="GiardiaDB:SS50377_26424"/>
<dbReference type="EC" id="2.1.1.33" evidence="2"/>
<comment type="catalytic activity">
    <reaction evidence="1">
        <text>guanosine(46) in tRNA + S-adenosyl-L-methionine = N(7)-methylguanosine(46) in tRNA + S-adenosyl-L-homocysteine</text>
        <dbReference type="Rhea" id="RHEA:42708"/>
        <dbReference type="Rhea" id="RHEA-COMP:10188"/>
        <dbReference type="Rhea" id="RHEA-COMP:10189"/>
        <dbReference type="ChEBI" id="CHEBI:57856"/>
        <dbReference type="ChEBI" id="CHEBI:59789"/>
        <dbReference type="ChEBI" id="CHEBI:74269"/>
        <dbReference type="ChEBI" id="CHEBI:74480"/>
        <dbReference type="EC" id="2.1.1.33"/>
    </reaction>
</comment>
<dbReference type="InterPro" id="IPR029063">
    <property type="entry name" value="SAM-dependent_MTases_sf"/>
</dbReference>
<dbReference type="PROSITE" id="PS51625">
    <property type="entry name" value="SAM_MT_TRMB"/>
    <property type="match status" value="1"/>
</dbReference>
<dbReference type="VEuPathDB" id="GiardiaDB:SS50377_28806"/>
<dbReference type="EMBL" id="AUWU02000030">
    <property type="protein sequence ID" value="KAH0569323.1"/>
    <property type="molecule type" value="Genomic_DNA"/>
</dbReference>
<evidence type="ECO:0000313" key="8">
    <source>
        <dbReference type="EMBL" id="KAH0569323.1"/>
    </source>
</evidence>
<evidence type="ECO:0000313" key="10">
    <source>
        <dbReference type="Proteomes" id="UP000018208"/>
    </source>
</evidence>
<evidence type="ECO:0000256" key="2">
    <source>
        <dbReference type="ARBA" id="ARBA00011977"/>
    </source>
</evidence>
<evidence type="ECO:0000256" key="1">
    <source>
        <dbReference type="ARBA" id="ARBA00000142"/>
    </source>
</evidence>
<dbReference type="InterPro" id="IPR003358">
    <property type="entry name" value="tRNA_(Gua-N-7)_MeTrfase_Trmb"/>
</dbReference>
<dbReference type="PANTHER" id="PTHR23417:SF16">
    <property type="entry name" value="TRNA (GUANINE-N(7)-)-METHYLTRANSFERASE"/>
    <property type="match status" value="1"/>
</dbReference>
<keyword evidence="4 7" id="KW-0808">Transferase</keyword>
<evidence type="ECO:0000256" key="5">
    <source>
        <dbReference type="ARBA" id="ARBA00022691"/>
    </source>
</evidence>
<gene>
    <name evidence="7" type="ORF">SS50377_12105</name>
    <name evidence="9" type="ORF">SS50377_26424</name>
    <name evidence="8" type="ORF">SS50377_28806</name>
</gene>
<accession>V6M369</accession>
<keyword evidence="10" id="KW-1185">Reference proteome</keyword>
<dbReference type="Gene3D" id="3.40.50.150">
    <property type="entry name" value="Vaccinia Virus protein VP39"/>
    <property type="match status" value="1"/>
</dbReference>